<dbReference type="Gene3D" id="1.25.40.10">
    <property type="entry name" value="Tetratricopeptide repeat domain"/>
    <property type="match status" value="1"/>
</dbReference>
<protein>
    <submittedName>
        <fullName evidence="5">Helix-turn-helix transcriptional regulator</fullName>
    </submittedName>
</protein>
<dbReference type="InterPro" id="IPR036388">
    <property type="entry name" value="WH-like_DNA-bd_sf"/>
</dbReference>
<dbReference type="EMBL" id="BSDP01000001">
    <property type="protein sequence ID" value="GLI27521.1"/>
    <property type="molecule type" value="Genomic_DNA"/>
</dbReference>
<dbReference type="FunFam" id="1.10.10.10:FF:000153">
    <property type="entry name" value="LuxR family transcriptional regulator"/>
    <property type="match status" value="1"/>
</dbReference>
<keyword evidence="2" id="KW-0238">DNA-binding</keyword>
<dbReference type="GO" id="GO:0006355">
    <property type="term" value="P:regulation of DNA-templated transcription"/>
    <property type="evidence" value="ECO:0007669"/>
    <property type="project" value="InterPro"/>
</dbReference>
<evidence type="ECO:0000313" key="5">
    <source>
        <dbReference type="EMBL" id="GLI27521.1"/>
    </source>
</evidence>
<dbReference type="PRINTS" id="PR00038">
    <property type="entry name" value="HTHLUXR"/>
</dbReference>
<evidence type="ECO:0000313" key="6">
    <source>
        <dbReference type="Proteomes" id="UP001144396"/>
    </source>
</evidence>
<dbReference type="SUPFAM" id="SSF46894">
    <property type="entry name" value="C-terminal effector domain of the bipartite response regulators"/>
    <property type="match status" value="1"/>
</dbReference>
<comment type="caution">
    <text evidence="5">The sequence shown here is derived from an EMBL/GenBank/DDBJ whole genome shotgun (WGS) entry which is preliminary data.</text>
</comment>
<dbReference type="SMART" id="SM00421">
    <property type="entry name" value="HTH_LUXR"/>
    <property type="match status" value="1"/>
</dbReference>
<keyword evidence="3" id="KW-0804">Transcription</keyword>
<accession>A0A9W6CRG4</accession>
<dbReference type="PROSITE" id="PS50043">
    <property type="entry name" value="HTH_LUXR_2"/>
    <property type="match status" value="1"/>
</dbReference>
<name>A0A9W6CRG4_9MICO</name>
<dbReference type="Gene3D" id="1.10.10.10">
    <property type="entry name" value="Winged helix-like DNA-binding domain superfamily/Winged helix DNA-binding domain"/>
    <property type="match status" value="1"/>
</dbReference>
<dbReference type="InterPro" id="IPR000792">
    <property type="entry name" value="Tscrpt_reg_LuxR_C"/>
</dbReference>
<dbReference type="InterPro" id="IPR016032">
    <property type="entry name" value="Sig_transdc_resp-reg_C-effctor"/>
</dbReference>
<dbReference type="GO" id="GO:0003677">
    <property type="term" value="F:DNA binding"/>
    <property type="evidence" value="ECO:0007669"/>
    <property type="project" value="UniProtKB-KW"/>
</dbReference>
<reference evidence="5" key="1">
    <citation type="submission" date="2022-12" db="EMBL/GenBank/DDBJ databases">
        <title>Reference genome sequencing for broad-spectrum identification of bacterial and archaeal isolates by mass spectrometry.</title>
        <authorList>
            <person name="Sekiguchi Y."/>
            <person name="Tourlousse D.M."/>
        </authorList>
    </citation>
    <scope>NUCLEOTIDE SEQUENCE</scope>
    <source>
        <strain evidence="5">14</strain>
    </source>
</reference>
<sequence length="540" mass="57733">MTDASVMIDAARRAHRDANWRDARAGFLAANADGGLAPSDLRALAASQWWLSDIDGCLVSLESAYRASRAEHDEVACADTALLISLLRLTRGELTVGTAWARRAQKLLADRPDSLSHAYLAYLEGASGIAAGSEDLWTAESVARLRELDDALDDPAVGAIAAVVEGMRAMRSGDAAGGFGKLDEAMLAVVGGDVAPEWAGDILCMTIHACYELADYRRMAEWTHATEEWCAGYGADAVYVGVCRVHRLELRSAGGDWTETESELERACADLQSADPWVAGEGWYQVGEIRRLRGDVAGARAAYDQARELDIDPAPGEALLHLADGDGERAWALLTSALIGRDRLARVRLLRAGIEVAIATGREADARELRDELVAAAEDFGTDGFRAWAEHGSGMVALAESDATGAVEAFHRALGLFTRLGLRWEQASMRSWIAAGLDAQGDAAAAAQMRADAAAAFDRLGALPVVVQKRPEAPRTGPLTEREGEILALVAQGASNRDVATRLFISEKTVGRHLANIYLKLGVGSRTAAAAWWRDETDGS</sequence>
<feature type="domain" description="HTH luxR-type" evidence="4">
    <location>
        <begin position="472"/>
        <end position="537"/>
    </location>
</feature>
<dbReference type="PROSITE" id="PS00622">
    <property type="entry name" value="HTH_LUXR_1"/>
    <property type="match status" value="1"/>
</dbReference>
<organism evidence="5 6">
    <name type="scientific">Agromyces rhizosphaerae</name>
    <dbReference type="NCBI Taxonomy" id="88374"/>
    <lineage>
        <taxon>Bacteria</taxon>
        <taxon>Bacillati</taxon>
        <taxon>Actinomycetota</taxon>
        <taxon>Actinomycetes</taxon>
        <taxon>Micrococcales</taxon>
        <taxon>Microbacteriaceae</taxon>
        <taxon>Agromyces</taxon>
    </lineage>
</organism>
<dbReference type="Proteomes" id="UP001144396">
    <property type="component" value="Unassembled WGS sequence"/>
</dbReference>
<dbReference type="PANTHER" id="PTHR44688:SF16">
    <property type="entry name" value="DNA-BINDING TRANSCRIPTIONAL ACTIVATOR DEVR_DOSR"/>
    <property type="match status" value="1"/>
</dbReference>
<evidence type="ECO:0000256" key="1">
    <source>
        <dbReference type="ARBA" id="ARBA00023015"/>
    </source>
</evidence>
<proteinExistence type="predicted"/>
<dbReference type="Pfam" id="PF00196">
    <property type="entry name" value="GerE"/>
    <property type="match status" value="1"/>
</dbReference>
<evidence type="ECO:0000256" key="3">
    <source>
        <dbReference type="ARBA" id="ARBA00023163"/>
    </source>
</evidence>
<gene>
    <name evidence="5" type="ORF">ARHIZOSPH14_17630</name>
</gene>
<keyword evidence="6" id="KW-1185">Reference proteome</keyword>
<dbReference type="RefSeq" id="WP_281884123.1">
    <property type="nucleotide sequence ID" value="NZ_BSDP01000001.1"/>
</dbReference>
<evidence type="ECO:0000256" key="2">
    <source>
        <dbReference type="ARBA" id="ARBA00023125"/>
    </source>
</evidence>
<dbReference type="CDD" id="cd06170">
    <property type="entry name" value="LuxR_C_like"/>
    <property type="match status" value="1"/>
</dbReference>
<keyword evidence="1" id="KW-0805">Transcription regulation</keyword>
<evidence type="ECO:0000259" key="4">
    <source>
        <dbReference type="PROSITE" id="PS50043"/>
    </source>
</evidence>
<dbReference type="PANTHER" id="PTHR44688">
    <property type="entry name" value="DNA-BINDING TRANSCRIPTIONAL ACTIVATOR DEVR_DOSR"/>
    <property type="match status" value="1"/>
</dbReference>
<dbReference type="AlphaFoldDB" id="A0A9W6CRG4"/>
<dbReference type="InterPro" id="IPR011990">
    <property type="entry name" value="TPR-like_helical_dom_sf"/>
</dbReference>